<accession>A0A3Q8S336</accession>
<dbReference type="PRINTS" id="PR00332">
    <property type="entry name" value="HISTRIAD"/>
</dbReference>
<dbReference type="Pfam" id="PF01230">
    <property type="entry name" value="HIT"/>
    <property type="match status" value="1"/>
</dbReference>
<dbReference type="SUPFAM" id="SSF54197">
    <property type="entry name" value="HIT-like"/>
    <property type="match status" value="1"/>
</dbReference>
<evidence type="ECO:0000256" key="1">
    <source>
        <dbReference type="PIRSR" id="PIRSR601310-1"/>
    </source>
</evidence>
<dbReference type="AlphaFoldDB" id="A0A3Q8S336"/>
<dbReference type="Gene3D" id="3.30.428.10">
    <property type="entry name" value="HIT-like"/>
    <property type="match status" value="1"/>
</dbReference>
<reference evidence="5 6" key="1">
    <citation type="journal article" date="2020" name="Int. J. Syst. Evol. Microbiol.">
        <title>Description of Erysipelothrix piscisicarius sp. nov., an emergent fish pathogen, and assessment of virulence using a tiger barb (Puntigrus tetrazona) infection model.</title>
        <authorList>
            <person name="Pomaranski E.K."/>
            <person name="Griffin M.J."/>
            <person name="Camus A.C."/>
            <person name="Armwood A.R."/>
            <person name="Shelley J."/>
            <person name="Waldbieser G.C."/>
            <person name="LaFrentz B.R."/>
            <person name="Garcia J.C."/>
            <person name="Yanong R."/>
            <person name="Soto E."/>
        </authorList>
    </citation>
    <scope>NUCLEOTIDE SEQUENCE [LARGE SCALE GENOMIC DNA]</scope>
    <source>
        <strain evidence="5 6">15TAL0474</strain>
    </source>
</reference>
<dbReference type="PANTHER" id="PTHR46648:SF1">
    <property type="entry name" value="ADENOSINE 5'-MONOPHOSPHORAMIDASE HNT1"/>
    <property type="match status" value="1"/>
</dbReference>
<dbReference type="InterPro" id="IPR001310">
    <property type="entry name" value="Histidine_triad_HIT"/>
</dbReference>
<protein>
    <submittedName>
        <fullName evidence="5">HIT domain-containing protein</fullName>
    </submittedName>
</protein>
<evidence type="ECO:0000313" key="6">
    <source>
        <dbReference type="Proteomes" id="UP000278804"/>
    </source>
</evidence>
<dbReference type="KEGG" id="eri:EEI45_07340"/>
<sequence length="134" mass="15044">MTLFEKIINREIPAKIIWEDDDVIAFLDISQATKGHTLVVPKVATESVLTATPEVVSKVNCTAQMLAINLMKTFGASGVNILTNANEVSGQTVPHYHVHVIPRYDVEELKFVPVPNHHDLDEVFKIYQDYQNSQ</sequence>
<dbReference type="GO" id="GO:0009117">
    <property type="term" value="P:nucleotide metabolic process"/>
    <property type="evidence" value="ECO:0007669"/>
    <property type="project" value="TreeGrafter"/>
</dbReference>
<organism evidence="5 6">
    <name type="scientific">Erysipelothrix piscisicarius</name>
    <dbReference type="NCBI Taxonomy" id="2485784"/>
    <lineage>
        <taxon>Bacteria</taxon>
        <taxon>Bacillati</taxon>
        <taxon>Bacillota</taxon>
        <taxon>Erysipelotrichia</taxon>
        <taxon>Erysipelotrichales</taxon>
        <taxon>Erysipelotrichaceae</taxon>
        <taxon>Erysipelothrix</taxon>
    </lineage>
</organism>
<dbReference type="InterPro" id="IPR011146">
    <property type="entry name" value="HIT-like"/>
</dbReference>
<evidence type="ECO:0000256" key="3">
    <source>
        <dbReference type="PROSITE-ProRule" id="PRU00464"/>
    </source>
</evidence>
<feature type="active site" description="Tele-AMP-histidine intermediate" evidence="1">
    <location>
        <position position="97"/>
    </location>
</feature>
<dbReference type="InterPro" id="IPR019808">
    <property type="entry name" value="Histidine_triad_CS"/>
</dbReference>
<dbReference type="EMBL" id="CP034234">
    <property type="protein sequence ID" value="AZK44566.1"/>
    <property type="molecule type" value="Genomic_DNA"/>
</dbReference>
<proteinExistence type="predicted"/>
<feature type="short sequence motif" description="Histidine triad motif" evidence="2 3">
    <location>
        <begin position="95"/>
        <end position="99"/>
    </location>
</feature>
<keyword evidence="6" id="KW-1185">Reference proteome</keyword>
<dbReference type="Proteomes" id="UP000278804">
    <property type="component" value="Chromosome"/>
</dbReference>
<dbReference type="PROSITE" id="PS51084">
    <property type="entry name" value="HIT_2"/>
    <property type="match status" value="1"/>
</dbReference>
<dbReference type="RefSeq" id="WP_125164728.1">
    <property type="nucleotide sequence ID" value="NZ_CP034234.1"/>
</dbReference>
<dbReference type="PANTHER" id="PTHR46648">
    <property type="entry name" value="HIT FAMILY PROTEIN 1"/>
    <property type="match status" value="1"/>
</dbReference>
<feature type="domain" description="HIT" evidence="4">
    <location>
        <begin position="3"/>
        <end position="111"/>
    </location>
</feature>
<gene>
    <name evidence="5" type="ORF">EEI45_07340</name>
</gene>
<evidence type="ECO:0000259" key="4">
    <source>
        <dbReference type="PROSITE" id="PS51084"/>
    </source>
</evidence>
<evidence type="ECO:0000256" key="2">
    <source>
        <dbReference type="PIRSR" id="PIRSR601310-3"/>
    </source>
</evidence>
<dbReference type="GO" id="GO:0003824">
    <property type="term" value="F:catalytic activity"/>
    <property type="evidence" value="ECO:0007669"/>
    <property type="project" value="InterPro"/>
</dbReference>
<name>A0A3Q8S336_9FIRM</name>
<dbReference type="InterPro" id="IPR036265">
    <property type="entry name" value="HIT-like_sf"/>
</dbReference>
<evidence type="ECO:0000313" key="5">
    <source>
        <dbReference type="EMBL" id="AZK44566.1"/>
    </source>
</evidence>
<dbReference type="PROSITE" id="PS00892">
    <property type="entry name" value="HIT_1"/>
    <property type="match status" value="1"/>
</dbReference>